<keyword evidence="14" id="KW-1185">Reference proteome</keyword>
<dbReference type="OrthoDB" id="3055998at2759"/>
<organism evidence="13 14">
    <name type="scientific">Ephemerocybe angulata</name>
    <dbReference type="NCBI Taxonomy" id="980116"/>
    <lineage>
        <taxon>Eukaryota</taxon>
        <taxon>Fungi</taxon>
        <taxon>Dikarya</taxon>
        <taxon>Basidiomycota</taxon>
        <taxon>Agaricomycotina</taxon>
        <taxon>Agaricomycetes</taxon>
        <taxon>Agaricomycetidae</taxon>
        <taxon>Agaricales</taxon>
        <taxon>Agaricineae</taxon>
        <taxon>Psathyrellaceae</taxon>
        <taxon>Ephemerocybe</taxon>
    </lineage>
</organism>
<keyword evidence="8 13" id="KW-0378">Hydrolase</keyword>
<protein>
    <recommendedName>
        <fullName evidence="5">endo-1,4-beta-xylanase</fullName>
        <ecNumber evidence="5">3.2.1.8</ecNumber>
    </recommendedName>
</protein>
<evidence type="ECO:0000256" key="10">
    <source>
        <dbReference type="ARBA" id="ARBA00023326"/>
    </source>
</evidence>
<feature type="domain" description="GH10" evidence="12">
    <location>
        <begin position="109"/>
        <end position="238"/>
    </location>
</feature>
<comment type="similarity">
    <text evidence="4">Belongs to the glycosyl hydrolase 10 (cellulase F) family.</text>
</comment>
<comment type="caution">
    <text evidence="13">The sequence shown here is derived from an EMBL/GenBank/DDBJ whole genome shotgun (WGS) entry which is preliminary data.</text>
</comment>
<evidence type="ECO:0000313" key="14">
    <source>
        <dbReference type="Proteomes" id="UP000521943"/>
    </source>
</evidence>
<dbReference type="PANTHER" id="PTHR31490:SF35">
    <property type="entry name" value="ENDO-1,4-BETA-XYLANASE"/>
    <property type="match status" value="1"/>
</dbReference>
<dbReference type="Proteomes" id="UP000521943">
    <property type="component" value="Unassembled WGS sequence"/>
</dbReference>
<dbReference type="PROSITE" id="PS51760">
    <property type="entry name" value="GH10_2"/>
    <property type="match status" value="1"/>
</dbReference>
<evidence type="ECO:0000256" key="3">
    <source>
        <dbReference type="ARBA" id="ARBA00004851"/>
    </source>
</evidence>
<dbReference type="Pfam" id="PF00331">
    <property type="entry name" value="Glyco_hydro_10"/>
    <property type="match status" value="1"/>
</dbReference>
<keyword evidence="6" id="KW-0964">Secreted</keyword>
<evidence type="ECO:0000256" key="8">
    <source>
        <dbReference type="ARBA" id="ARBA00022801"/>
    </source>
</evidence>
<evidence type="ECO:0000313" key="13">
    <source>
        <dbReference type="EMBL" id="KAF6753708.1"/>
    </source>
</evidence>
<keyword evidence="9" id="KW-0119">Carbohydrate metabolism</keyword>
<evidence type="ECO:0000256" key="11">
    <source>
        <dbReference type="SAM" id="MobiDB-lite"/>
    </source>
</evidence>
<dbReference type="PANTHER" id="PTHR31490">
    <property type="entry name" value="GLYCOSYL HYDROLASE"/>
    <property type="match status" value="1"/>
</dbReference>
<dbReference type="Gene3D" id="3.20.20.80">
    <property type="entry name" value="Glycosidases"/>
    <property type="match status" value="1"/>
</dbReference>
<reference evidence="13 14" key="1">
    <citation type="submission" date="2020-07" db="EMBL/GenBank/DDBJ databases">
        <title>Comparative genomics of pyrophilous fungi reveals a link between fire events and developmental genes.</title>
        <authorList>
            <consortium name="DOE Joint Genome Institute"/>
            <person name="Steindorff A.S."/>
            <person name="Carver A."/>
            <person name="Calhoun S."/>
            <person name="Stillman K."/>
            <person name="Liu H."/>
            <person name="Lipzen A."/>
            <person name="Pangilinan J."/>
            <person name="Labutti K."/>
            <person name="Bruns T.D."/>
            <person name="Grigoriev I.V."/>
        </authorList>
    </citation>
    <scope>NUCLEOTIDE SEQUENCE [LARGE SCALE GENOMIC DNA]</scope>
    <source>
        <strain evidence="13 14">CBS 144469</strain>
    </source>
</reference>
<keyword evidence="10" id="KW-0624">Polysaccharide degradation</keyword>
<dbReference type="GO" id="GO:0005576">
    <property type="term" value="C:extracellular region"/>
    <property type="evidence" value="ECO:0007669"/>
    <property type="project" value="UniProtKB-SubCell"/>
</dbReference>
<dbReference type="InterPro" id="IPR001000">
    <property type="entry name" value="GH10_dom"/>
</dbReference>
<dbReference type="AlphaFoldDB" id="A0A8H6M318"/>
<dbReference type="InterPro" id="IPR017853">
    <property type="entry name" value="GH"/>
</dbReference>
<dbReference type="EMBL" id="JACGCI010000038">
    <property type="protein sequence ID" value="KAF6753708.1"/>
    <property type="molecule type" value="Genomic_DNA"/>
</dbReference>
<evidence type="ECO:0000256" key="4">
    <source>
        <dbReference type="ARBA" id="ARBA00007495"/>
    </source>
</evidence>
<comment type="pathway">
    <text evidence="3">Glycan degradation; xylan degradation.</text>
</comment>
<sequence length="238" mass="25905">MNDEAVFYLPCRVVSKPRDAERGPPTPGPMRCSMDVPTGETMSGRPRALGTRAARPHRVQATVGLKALRLSRPIFSRACCPPIFLTSLSPSMKANFVVLAVLLGAHGALGQLNILAKLAGKKYFGSAVDNPALADLPYKKKLSDITEFGQITASNTLKWETVEAVRGVYNFTGGDELVALAKKNHQLFRGHTCVWHSQLAPWVEAGNFSAKELTSIIEDHCSKIVGHYKGDIQLGYCK</sequence>
<accession>A0A8H6M318</accession>
<name>A0A8H6M318_9AGAR</name>
<dbReference type="SUPFAM" id="SSF51445">
    <property type="entry name" value="(Trans)glycosidases"/>
    <property type="match status" value="1"/>
</dbReference>
<evidence type="ECO:0000259" key="12">
    <source>
        <dbReference type="PROSITE" id="PS51760"/>
    </source>
</evidence>
<dbReference type="InterPro" id="IPR044846">
    <property type="entry name" value="GH10"/>
</dbReference>
<evidence type="ECO:0000256" key="2">
    <source>
        <dbReference type="ARBA" id="ARBA00004613"/>
    </source>
</evidence>
<evidence type="ECO:0000256" key="1">
    <source>
        <dbReference type="ARBA" id="ARBA00000681"/>
    </source>
</evidence>
<feature type="region of interest" description="Disordered" evidence="11">
    <location>
        <begin position="18"/>
        <end position="51"/>
    </location>
</feature>
<evidence type="ECO:0000256" key="7">
    <source>
        <dbReference type="ARBA" id="ARBA00022651"/>
    </source>
</evidence>
<dbReference type="GO" id="GO:0045493">
    <property type="term" value="P:xylan catabolic process"/>
    <property type="evidence" value="ECO:0007669"/>
    <property type="project" value="UniProtKB-KW"/>
</dbReference>
<keyword evidence="7" id="KW-0858">Xylan degradation</keyword>
<evidence type="ECO:0000256" key="5">
    <source>
        <dbReference type="ARBA" id="ARBA00012590"/>
    </source>
</evidence>
<comment type="subcellular location">
    <subcellularLocation>
        <location evidence="2">Secreted</location>
    </subcellularLocation>
</comment>
<evidence type="ECO:0000256" key="6">
    <source>
        <dbReference type="ARBA" id="ARBA00022525"/>
    </source>
</evidence>
<dbReference type="EC" id="3.2.1.8" evidence="5"/>
<evidence type="ECO:0000256" key="9">
    <source>
        <dbReference type="ARBA" id="ARBA00023277"/>
    </source>
</evidence>
<proteinExistence type="inferred from homology"/>
<dbReference type="GO" id="GO:0031176">
    <property type="term" value="F:endo-1,4-beta-xylanase activity"/>
    <property type="evidence" value="ECO:0007669"/>
    <property type="project" value="UniProtKB-EC"/>
</dbReference>
<gene>
    <name evidence="13" type="ORF">DFP72DRAFT_402017</name>
</gene>
<comment type="catalytic activity">
    <reaction evidence="1">
        <text>Endohydrolysis of (1-&gt;4)-beta-D-xylosidic linkages in xylans.</text>
        <dbReference type="EC" id="3.2.1.8"/>
    </reaction>
</comment>